<dbReference type="SMART" id="SM00966">
    <property type="entry name" value="SpoVT_AbrB"/>
    <property type="match status" value="1"/>
</dbReference>
<comment type="caution">
    <text evidence="4">The sequence shown here is derived from an EMBL/GenBank/DDBJ whole genome shotgun (WGS) entry which is preliminary data.</text>
</comment>
<dbReference type="InterPro" id="IPR037914">
    <property type="entry name" value="SpoVT-AbrB_sf"/>
</dbReference>
<evidence type="ECO:0000313" key="5">
    <source>
        <dbReference type="Proteomes" id="UP000053586"/>
    </source>
</evidence>
<gene>
    <name evidence="4" type="primary">vagC</name>
    <name evidence="4" type="ORF">GPUN_2452</name>
</gene>
<dbReference type="eggNOG" id="COG4456">
    <property type="taxonomic scope" value="Bacteria"/>
</dbReference>
<dbReference type="RefSeq" id="WP_006006846.1">
    <property type="nucleotide sequence ID" value="NZ_BAET01000030.1"/>
</dbReference>
<feature type="domain" description="SpoVT-AbrB" evidence="3">
    <location>
        <begin position="4"/>
        <end position="45"/>
    </location>
</feature>
<proteinExistence type="inferred from homology"/>
<dbReference type="AlphaFoldDB" id="H5TE40"/>
<dbReference type="InterPro" id="IPR051734">
    <property type="entry name" value="VapB_TA_antitoxins"/>
</dbReference>
<reference evidence="4 5" key="2">
    <citation type="journal article" date="2017" name="Antonie Van Leeuwenhoek">
        <title>Rhizobium rhizosphaerae sp. nov., a novel species isolated from rice rhizosphere.</title>
        <authorList>
            <person name="Zhao J.J."/>
            <person name="Zhang J."/>
            <person name="Zhang R.J."/>
            <person name="Zhang C.W."/>
            <person name="Yin H.Q."/>
            <person name="Zhang X.X."/>
        </authorList>
    </citation>
    <scope>NUCLEOTIDE SEQUENCE [LARGE SCALE GENOMIC DNA]</scope>
    <source>
        <strain evidence="4 5">ACAM 611</strain>
    </source>
</reference>
<evidence type="ECO:0000259" key="3">
    <source>
        <dbReference type="PROSITE" id="PS51740"/>
    </source>
</evidence>
<dbReference type="Gene3D" id="2.10.260.10">
    <property type="match status" value="1"/>
</dbReference>
<dbReference type="STRING" id="56804.BAE46_09010"/>
<sequence>MATASLFTNGKSQAVRIPKELEFEGINEVEITRNGDSIVLTPRRKSWSTFSLVDKADDDFMDERTDVVTDGRVSF</sequence>
<keyword evidence="2" id="KW-0238">DNA-binding</keyword>
<dbReference type="PANTHER" id="PTHR37550">
    <property type="entry name" value="ANTITOXIN VAPB1"/>
    <property type="match status" value="1"/>
</dbReference>
<dbReference type="PROSITE" id="PS51740">
    <property type="entry name" value="SPOVT_ABRB"/>
    <property type="match status" value="1"/>
</dbReference>
<evidence type="ECO:0000313" key="4">
    <source>
        <dbReference type="EMBL" id="GAB56567.1"/>
    </source>
</evidence>
<organism evidence="4 5">
    <name type="scientific">Glaciecola punicea ACAM 611</name>
    <dbReference type="NCBI Taxonomy" id="1121923"/>
    <lineage>
        <taxon>Bacteria</taxon>
        <taxon>Pseudomonadati</taxon>
        <taxon>Pseudomonadota</taxon>
        <taxon>Gammaproteobacteria</taxon>
        <taxon>Alteromonadales</taxon>
        <taxon>Alteromonadaceae</taxon>
        <taxon>Glaciecola</taxon>
    </lineage>
</organism>
<evidence type="ECO:0000256" key="1">
    <source>
        <dbReference type="ARBA" id="ARBA00007924"/>
    </source>
</evidence>
<dbReference type="Pfam" id="PF04014">
    <property type="entry name" value="MazE_antitoxin"/>
    <property type="match status" value="1"/>
</dbReference>
<dbReference type="PANTHER" id="PTHR37550:SF3">
    <property type="entry name" value="ANTITOXIN VAPB1"/>
    <property type="match status" value="1"/>
</dbReference>
<keyword evidence="5" id="KW-1185">Reference proteome</keyword>
<accession>H5TE40</accession>
<dbReference type="Proteomes" id="UP000053586">
    <property type="component" value="Unassembled WGS sequence"/>
</dbReference>
<dbReference type="NCBIfam" id="NF040493">
    <property type="entry name" value="TA_anti_VapB"/>
    <property type="match status" value="1"/>
</dbReference>
<evidence type="ECO:0000256" key="2">
    <source>
        <dbReference type="PROSITE-ProRule" id="PRU01076"/>
    </source>
</evidence>
<protein>
    <submittedName>
        <fullName evidence="4">Virulence-associated protein vagC</fullName>
    </submittedName>
</protein>
<comment type="similarity">
    <text evidence="1">Belongs to the VapB family.</text>
</comment>
<dbReference type="InterPro" id="IPR047976">
    <property type="entry name" value="Anti_VapB2-like"/>
</dbReference>
<dbReference type="OrthoDB" id="5298361at2"/>
<name>H5TE40_9ALTE</name>
<dbReference type="EMBL" id="BAET01000030">
    <property type="protein sequence ID" value="GAB56567.1"/>
    <property type="molecule type" value="Genomic_DNA"/>
</dbReference>
<dbReference type="InterPro" id="IPR007159">
    <property type="entry name" value="SpoVT-AbrB_dom"/>
</dbReference>
<reference evidence="4 5" key="1">
    <citation type="journal article" date="2012" name="J. Bacteriol.">
        <title>Genome sequence of proteorhodopsin-containing sea ice bacterium Glaciecola punicea ACAM 611T.</title>
        <authorList>
            <person name="Qin Q.-L."/>
            <person name="Xie B.-B."/>
            <person name="Shu Y.-L."/>
            <person name="Rong J.-C."/>
            <person name="Zhao D.-L."/>
            <person name="Zhang X.-Y."/>
            <person name="Chen X.-L."/>
            <person name="Zhou B.-C."/>
            <person name="Zhanga Y.-Z."/>
        </authorList>
    </citation>
    <scope>NUCLEOTIDE SEQUENCE [LARGE SCALE GENOMIC DNA]</scope>
    <source>
        <strain evidence="4 5">ACAM 611</strain>
    </source>
</reference>
<dbReference type="SUPFAM" id="SSF89447">
    <property type="entry name" value="AbrB/MazE/MraZ-like"/>
    <property type="match status" value="1"/>
</dbReference>
<dbReference type="GO" id="GO:0003677">
    <property type="term" value="F:DNA binding"/>
    <property type="evidence" value="ECO:0007669"/>
    <property type="project" value="UniProtKB-UniRule"/>
</dbReference>